<dbReference type="AlphaFoldDB" id="A0A6J7Q0F6"/>
<feature type="domain" description="SMP-30/Gluconolactonase/LRE-like region" evidence="2">
    <location>
        <begin position="19"/>
        <end position="258"/>
    </location>
</feature>
<reference evidence="3" key="1">
    <citation type="submission" date="2020-05" db="EMBL/GenBank/DDBJ databases">
        <authorList>
            <person name="Chiriac C."/>
            <person name="Salcher M."/>
            <person name="Ghai R."/>
            <person name="Kavagutti S V."/>
        </authorList>
    </citation>
    <scope>NUCLEOTIDE SEQUENCE</scope>
</reference>
<protein>
    <submittedName>
        <fullName evidence="3">Unannotated protein</fullName>
    </submittedName>
</protein>
<evidence type="ECO:0000256" key="1">
    <source>
        <dbReference type="ARBA" id="ARBA00008853"/>
    </source>
</evidence>
<dbReference type="InterPro" id="IPR013658">
    <property type="entry name" value="SGL"/>
</dbReference>
<accession>A0A6J7Q0F6</accession>
<sequence length="290" mass="31781">MSSRKNPDLTRISDTRSGCGEGPIWNAKTRAVTWVDIAGNCWHQTILGSNKTTTHAAPSTLGALVERKSGGYVAATKEGFADISSDGTFTPFAEFLGKEERFNDAKADASGRWWAGSLTTDFVPGRGRIWALEADRTYREVEVGFNLPNGIGWSPDNKFMYFADSTDHVLWRFDFDLATGTLRNKKDLVRFDKGEVVPDGLTMTDDGKILLAMWNGFRIEVINPDGSREEPIQVPVKRPTSCCFVGDKRDILILTSATSDVNPEAEEFTGQTMAISGLGFTGAESEKFGG</sequence>
<dbReference type="InterPro" id="IPR011042">
    <property type="entry name" value="6-blade_b-propeller_TolB-like"/>
</dbReference>
<dbReference type="EMBL" id="CAFBPB010000131">
    <property type="protein sequence ID" value="CAB5009469.1"/>
    <property type="molecule type" value="Genomic_DNA"/>
</dbReference>
<name>A0A6J7Q0F6_9ZZZZ</name>
<proteinExistence type="inferred from homology"/>
<comment type="similarity">
    <text evidence="1">Belongs to the SMP-30/CGR1 family.</text>
</comment>
<dbReference type="PANTHER" id="PTHR10907:SF47">
    <property type="entry name" value="REGUCALCIN"/>
    <property type="match status" value="1"/>
</dbReference>
<gene>
    <name evidence="3" type="ORF">UFOPK4049_00949</name>
</gene>
<dbReference type="Gene3D" id="2.120.10.30">
    <property type="entry name" value="TolB, C-terminal domain"/>
    <property type="match status" value="1"/>
</dbReference>
<dbReference type="PRINTS" id="PR01790">
    <property type="entry name" value="SMP30FAMILY"/>
</dbReference>
<evidence type="ECO:0000313" key="3">
    <source>
        <dbReference type="EMBL" id="CAB5009469.1"/>
    </source>
</evidence>
<dbReference type="GO" id="GO:0005509">
    <property type="term" value="F:calcium ion binding"/>
    <property type="evidence" value="ECO:0007669"/>
    <property type="project" value="TreeGrafter"/>
</dbReference>
<dbReference type="Pfam" id="PF08450">
    <property type="entry name" value="SGL"/>
    <property type="match status" value="1"/>
</dbReference>
<evidence type="ECO:0000259" key="2">
    <source>
        <dbReference type="Pfam" id="PF08450"/>
    </source>
</evidence>
<dbReference type="SUPFAM" id="SSF63829">
    <property type="entry name" value="Calcium-dependent phosphotriesterase"/>
    <property type="match status" value="1"/>
</dbReference>
<dbReference type="GO" id="GO:0004341">
    <property type="term" value="F:gluconolactonase activity"/>
    <property type="evidence" value="ECO:0007669"/>
    <property type="project" value="TreeGrafter"/>
</dbReference>
<organism evidence="3">
    <name type="scientific">freshwater metagenome</name>
    <dbReference type="NCBI Taxonomy" id="449393"/>
    <lineage>
        <taxon>unclassified sequences</taxon>
        <taxon>metagenomes</taxon>
        <taxon>ecological metagenomes</taxon>
    </lineage>
</organism>
<dbReference type="GO" id="GO:0019853">
    <property type="term" value="P:L-ascorbic acid biosynthetic process"/>
    <property type="evidence" value="ECO:0007669"/>
    <property type="project" value="TreeGrafter"/>
</dbReference>
<dbReference type="InterPro" id="IPR005511">
    <property type="entry name" value="SMP-30"/>
</dbReference>
<dbReference type="PANTHER" id="PTHR10907">
    <property type="entry name" value="REGUCALCIN"/>
    <property type="match status" value="1"/>
</dbReference>